<protein>
    <submittedName>
        <fullName evidence="3">ABC transporter permease</fullName>
    </submittedName>
</protein>
<feature type="transmembrane region" description="Helical" evidence="2">
    <location>
        <begin position="202"/>
        <end position="219"/>
    </location>
</feature>
<organism evidence="3 4">
    <name type="scientific">Streptomyces mobaraensis</name>
    <name type="common">Streptoverticillium mobaraense</name>
    <dbReference type="NCBI Taxonomy" id="35621"/>
    <lineage>
        <taxon>Bacteria</taxon>
        <taxon>Bacillati</taxon>
        <taxon>Actinomycetota</taxon>
        <taxon>Actinomycetes</taxon>
        <taxon>Kitasatosporales</taxon>
        <taxon>Streptomycetaceae</taxon>
        <taxon>Streptomyces</taxon>
    </lineage>
</organism>
<feature type="compositionally biased region" description="Pro residues" evidence="1">
    <location>
        <begin position="1"/>
        <end position="10"/>
    </location>
</feature>
<reference evidence="3 4" key="1">
    <citation type="journal article" date="2019" name="Microb. Cell Fact.">
        <title>Exploring novel herbicidin analogues by transcriptional regulator overexpression and MS/MS molecular networking.</title>
        <authorList>
            <person name="Shi Y."/>
            <person name="Gu R."/>
            <person name="Li Y."/>
            <person name="Wang X."/>
            <person name="Ren W."/>
            <person name="Li X."/>
            <person name="Wang L."/>
            <person name="Xie Y."/>
            <person name="Hong B."/>
        </authorList>
    </citation>
    <scope>NUCLEOTIDE SEQUENCE [LARGE SCALE GENOMIC DNA]</scope>
    <source>
        <strain evidence="3 4">US-43</strain>
    </source>
</reference>
<dbReference type="EMBL" id="VOKX01000022">
    <property type="protein sequence ID" value="KAB7846408.1"/>
    <property type="molecule type" value="Genomic_DNA"/>
</dbReference>
<evidence type="ECO:0000313" key="3">
    <source>
        <dbReference type="EMBL" id="KAB7846408.1"/>
    </source>
</evidence>
<feature type="transmembrane region" description="Helical" evidence="2">
    <location>
        <begin position="262"/>
        <end position="280"/>
    </location>
</feature>
<proteinExistence type="predicted"/>
<comment type="caution">
    <text evidence="3">The sequence shown here is derived from an EMBL/GenBank/DDBJ whole genome shotgun (WGS) entry which is preliminary data.</text>
</comment>
<sequence length="285" mass="29987">MTNPTPPPGREAPQTSQTSQTPKPLEAPTRFRDLMAAEWIKTRSLRSTPWTVALTLLFVVGSAVAATASDHHTRPGPADFLPYDAYPPAGSWTLILVAGSVGALTVVSEYSTGLVRATTVAVPARGSVVLAKAVVTAVLWTAVGTIASAGSFLASQAVLNERHAGVPITHPGVLRALTATALLAPVCALVGLGLGVLLRHSAATMVAAVFLLLVLPPMFSERVRWAADVRHAMVSSAWSRLVQSWDPDPVSLAYSPTVAGSWAVYVLWPLLAVALAVLVVRRRDV</sequence>
<feature type="transmembrane region" description="Helical" evidence="2">
    <location>
        <begin position="50"/>
        <end position="69"/>
    </location>
</feature>
<dbReference type="AlphaFoldDB" id="A0A5N5WA88"/>
<feature type="transmembrane region" description="Helical" evidence="2">
    <location>
        <begin position="173"/>
        <end position="195"/>
    </location>
</feature>
<name>A0A5N5WA88_STRMB</name>
<dbReference type="OrthoDB" id="3480265at2"/>
<accession>A0A5N5WA88</accession>
<feature type="transmembrane region" description="Helical" evidence="2">
    <location>
        <begin position="129"/>
        <end position="153"/>
    </location>
</feature>
<feature type="transmembrane region" description="Helical" evidence="2">
    <location>
        <begin position="89"/>
        <end position="108"/>
    </location>
</feature>
<dbReference type="RefSeq" id="WP_152263567.1">
    <property type="nucleotide sequence ID" value="NZ_VOKX01000022.1"/>
</dbReference>
<feature type="compositionally biased region" description="Polar residues" evidence="1">
    <location>
        <begin position="13"/>
        <end position="22"/>
    </location>
</feature>
<dbReference type="Proteomes" id="UP000327000">
    <property type="component" value="Unassembled WGS sequence"/>
</dbReference>
<evidence type="ECO:0000256" key="2">
    <source>
        <dbReference type="SAM" id="Phobius"/>
    </source>
</evidence>
<keyword evidence="2" id="KW-0812">Transmembrane</keyword>
<feature type="region of interest" description="Disordered" evidence="1">
    <location>
        <begin position="1"/>
        <end position="27"/>
    </location>
</feature>
<keyword evidence="4" id="KW-1185">Reference proteome</keyword>
<evidence type="ECO:0000313" key="4">
    <source>
        <dbReference type="Proteomes" id="UP000327000"/>
    </source>
</evidence>
<keyword evidence="2" id="KW-0472">Membrane</keyword>
<keyword evidence="2" id="KW-1133">Transmembrane helix</keyword>
<evidence type="ECO:0000256" key="1">
    <source>
        <dbReference type="SAM" id="MobiDB-lite"/>
    </source>
</evidence>
<gene>
    <name evidence="3" type="ORF">FRZ00_12925</name>
</gene>